<dbReference type="EMBL" id="MHKI01000006">
    <property type="protein sequence ID" value="OGY87675.1"/>
    <property type="molecule type" value="Genomic_DNA"/>
</dbReference>
<name>A0A1G2BF52_9BACT</name>
<dbReference type="SUPFAM" id="SSF53271">
    <property type="entry name" value="PRTase-like"/>
    <property type="match status" value="1"/>
</dbReference>
<organism evidence="4 5">
    <name type="scientific">Candidatus Kerfeldbacteria bacterium RIFOXYB2_FULL_38_14</name>
    <dbReference type="NCBI Taxonomy" id="1798547"/>
    <lineage>
        <taxon>Bacteria</taxon>
        <taxon>Candidatus Kerfeldiibacteriota</taxon>
    </lineage>
</organism>
<dbReference type="AlphaFoldDB" id="A0A1G2BF52"/>
<dbReference type="Pfam" id="PF00156">
    <property type="entry name" value="Pribosyltran"/>
    <property type="match status" value="1"/>
</dbReference>
<dbReference type="Proteomes" id="UP000176420">
    <property type="component" value="Unassembled WGS sequence"/>
</dbReference>
<dbReference type="InterPro" id="IPR029057">
    <property type="entry name" value="PRTase-like"/>
</dbReference>
<keyword evidence="1" id="KW-0328">Glycosyltransferase</keyword>
<evidence type="ECO:0000256" key="2">
    <source>
        <dbReference type="ARBA" id="ARBA00022679"/>
    </source>
</evidence>
<feature type="domain" description="Phosphoribosyltransferase" evidence="3">
    <location>
        <begin position="15"/>
        <end position="134"/>
    </location>
</feature>
<gene>
    <name evidence="4" type="ORF">A2319_04480</name>
</gene>
<dbReference type="CDD" id="cd06223">
    <property type="entry name" value="PRTases_typeI"/>
    <property type="match status" value="1"/>
</dbReference>
<dbReference type="Gene3D" id="3.40.50.2020">
    <property type="match status" value="1"/>
</dbReference>
<evidence type="ECO:0000256" key="1">
    <source>
        <dbReference type="ARBA" id="ARBA00022676"/>
    </source>
</evidence>
<proteinExistence type="predicted"/>
<keyword evidence="2" id="KW-0808">Transferase</keyword>
<dbReference type="PANTHER" id="PTHR43363">
    <property type="entry name" value="HYPOXANTHINE PHOSPHORIBOSYLTRANSFERASE"/>
    <property type="match status" value="1"/>
</dbReference>
<dbReference type="GO" id="GO:0016757">
    <property type="term" value="F:glycosyltransferase activity"/>
    <property type="evidence" value="ECO:0007669"/>
    <property type="project" value="UniProtKB-KW"/>
</dbReference>
<protein>
    <recommendedName>
        <fullName evidence="3">Phosphoribosyltransferase domain-containing protein</fullName>
    </recommendedName>
</protein>
<dbReference type="PANTHER" id="PTHR43363:SF1">
    <property type="entry name" value="HYPOXANTHINE-GUANINE PHOSPHORIBOSYLTRANSFERASE"/>
    <property type="match status" value="1"/>
</dbReference>
<evidence type="ECO:0000313" key="4">
    <source>
        <dbReference type="EMBL" id="OGY87675.1"/>
    </source>
</evidence>
<reference evidence="4 5" key="1">
    <citation type="journal article" date="2016" name="Nat. Commun.">
        <title>Thousands of microbial genomes shed light on interconnected biogeochemical processes in an aquifer system.</title>
        <authorList>
            <person name="Anantharaman K."/>
            <person name="Brown C.T."/>
            <person name="Hug L.A."/>
            <person name="Sharon I."/>
            <person name="Castelle C.J."/>
            <person name="Probst A.J."/>
            <person name="Thomas B.C."/>
            <person name="Singh A."/>
            <person name="Wilkins M.J."/>
            <person name="Karaoz U."/>
            <person name="Brodie E.L."/>
            <person name="Williams K.H."/>
            <person name="Hubbard S.S."/>
            <person name="Banfield J.F."/>
        </authorList>
    </citation>
    <scope>NUCLEOTIDE SEQUENCE [LARGE SCALE GENOMIC DNA]</scope>
</reference>
<comment type="caution">
    <text evidence="4">The sequence shown here is derived from an EMBL/GenBank/DDBJ whole genome shotgun (WGS) entry which is preliminary data.</text>
</comment>
<sequence>MPKYFVTYEQIHEFCQKISGLIKKDQWQPDCMVAIAGGGLIPSRILRTFLKVPIYVVGLRRYDENDQEIGDQPQRVQWLDEPATQLLGKKVLLVDEIDDTRRTLAVCVQELNKYNLQELRIAVLYKKNKPKKASLPARLVQNMYYGQEIKDDWVVYPWEAVDIVEHNQFAKKSQSVIV</sequence>
<dbReference type="InterPro" id="IPR000836">
    <property type="entry name" value="PRTase_dom"/>
</dbReference>
<accession>A0A1G2BF52</accession>
<evidence type="ECO:0000259" key="3">
    <source>
        <dbReference type="Pfam" id="PF00156"/>
    </source>
</evidence>
<evidence type="ECO:0000313" key="5">
    <source>
        <dbReference type="Proteomes" id="UP000176420"/>
    </source>
</evidence>